<accession>A0A1H0Q7D3</accession>
<feature type="domain" description="CS" evidence="5">
    <location>
        <begin position="27"/>
        <end position="123"/>
    </location>
</feature>
<evidence type="ECO:0000256" key="3">
    <source>
        <dbReference type="SAM" id="MobiDB-lite"/>
    </source>
</evidence>
<evidence type="ECO:0000259" key="5">
    <source>
        <dbReference type="PROSITE" id="PS51203"/>
    </source>
</evidence>
<keyword evidence="7" id="KW-1185">Reference proteome</keyword>
<name>A0A1H0Q7D3_9BACI</name>
<dbReference type="InterPro" id="IPR002068">
    <property type="entry name" value="A-crystallin/Hsp20_dom"/>
</dbReference>
<dbReference type="InterPro" id="IPR031107">
    <property type="entry name" value="Small_HSP"/>
</dbReference>
<dbReference type="STRING" id="930152.SAMN05216565_101611"/>
<dbReference type="RefSeq" id="WP_175490168.1">
    <property type="nucleotide sequence ID" value="NZ_FNJU01000001.1"/>
</dbReference>
<feature type="domain" description="SHSP" evidence="4">
    <location>
        <begin position="23"/>
        <end position="123"/>
    </location>
</feature>
<evidence type="ECO:0000313" key="7">
    <source>
        <dbReference type="Proteomes" id="UP000199159"/>
    </source>
</evidence>
<dbReference type="SUPFAM" id="SSF49764">
    <property type="entry name" value="HSP20-like chaperones"/>
    <property type="match status" value="1"/>
</dbReference>
<reference evidence="7" key="1">
    <citation type="submission" date="2016-10" db="EMBL/GenBank/DDBJ databases">
        <authorList>
            <person name="Varghese N."/>
            <person name="Submissions S."/>
        </authorList>
    </citation>
    <scope>NUCLEOTIDE SEQUENCE [LARGE SCALE GENOMIC DNA]</scope>
    <source>
        <strain evidence="7">IBRC-M10078</strain>
    </source>
</reference>
<dbReference type="CDD" id="cd06464">
    <property type="entry name" value="ACD_sHsps-like"/>
    <property type="match status" value="1"/>
</dbReference>
<dbReference type="AlphaFoldDB" id="A0A1H0Q7D3"/>
<evidence type="ECO:0000259" key="4">
    <source>
        <dbReference type="PROSITE" id="PS01031"/>
    </source>
</evidence>
<protein>
    <submittedName>
        <fullName evidence="6">HSP20 family protein</fullName>
    </submittedName>
</protein>
<dbReference type="Proteomes" id="UP000199159">
    <property type="component" value="Unassembled WGS sequence"/>
</dbReference>
<sequence>MYYDSDHQFGSQRTSTVKHRNHQQKAVRTPRIDFVETENQYYIRLSIPGVKKENLEININQEGNLEIKGKVITILPENTKNIIFQEIYQGPFHRLIKIPNSIDKQSVQFSYNSGILEVSINKG</sequence>
<evidence type="ECO:0000256" key="2">
    <source>
        <dbReference type="RuleBase" id="RU003616"/>
    </source>
</evidence>
<dbReference type="PANTHER" id="PTHR11527">
    <property type="entry name" value="HEAT-SHOCK PROTEIN 20 FAMILY MEMBER"/>
    <property type="match status" value="1"/>
</dbReference>
<feature type="compositionally biased region" description="Basic residues" evidence="3">
    <location>
        <begin position="16"/>
        <end position="25"/>
    </location>
</feature>
<dbReference type="PROSITE" id="PS51203">
    <property type="entry name" value="CS"/>
    <property type="match status" value="1"/>
</dbReference>
<dbReference type="InterPro" id="IPR008978">
    <property type="entry name" value="HSP20-like_chaperone"/>
</dbReference>
<dbReference type="EMBL" id="FNJU01000001">
    <property type="protein sequence ID" value="SDP12588.1"/>
    <property type="molecule type" value="Genomic_DNA"/>
</dbReference>
<organism evidence="6 7">
    <name type="scientific">Litchfieldia salsa</name>
    <dbReference type="NCBI Taxonomy" id="930152"/>
    <lineage>
        <taxon>Bacteria</taxon>
        <taxon>Bacillati</taxon>
        <taxon>Bacillota</taxon>
        <taxon>Bacilli</taxon>
        <taxon>Bacillales</taxon>
        <taxon>Bacillaceae</taxon>
        <taxon>Litchfieldia</taxon>
    </lineage>
</organism>
<dbReference type="Gene3D" id="2.60.40.790">
    <property type="match status" value="1"/>
</dbReference>
<evidence type="ECO:0000313" key="6">
    <source>
        <dbReference type="EMBL" id="SDP12588.1"/>
    </source>
</evidence>
<comment type="similarity">
    <text evidence="1 2">Belongs to the small heat shock protein (HSP20) family.</text>
</comment>
<feature type="region of interest" description="Disordered" evidence="3">
    <location>
        <begin position="1"/>
        <end position="27"/>
    </location>
</feature>
<evidence type="ECO:0000256" key="1">
    <source>
        <dbReference type="PROSITE-ProRule" id="PRU00285"/>
    </source>
</evidence>
<gene>
    <name evidence="6" type="ORF">SAMN05216565_101611</name>
</gene>
<dbReference type="Pfam" id="PF00011">
    <property type="entry name" value="HSP20"/>
    <property type="match status" value="1"/>
</dbReference>
<proteinExistence type="inferred from homology"/>
<dbReference type="PROSITE" id="PS01031">
    <property type="entry name" value="SHSP"/>
    <property type="match status" value="1"/>
</dbReference>
<dbReference type="InterPro" id="IPR007052">
    <property type="entry name" value="CS_dom"/>
</dbReference>